<sequence length="437" mass="47077">MEKLKIRQMMSLTLTLFAVFFGAGNMIFPPAMGQKAGENYLPALVGFILTDAGIALLGIVAVVLVGNKIMDLGDLVSRHFSLFLSITVYLLIGPLFALPRTGSVSYELAVRPYVPQQYVWLVSLGVTAVFFSLTYYFSGNPGKIVDIIGKYMTPILIISITLIFLVCLFSDKSGNTLQYGAAKEAVGEYRNIAFFKGMIEGYNALDGPAGPVFAIIIINAVTGFQVKERKNVVKYTIVSGIGAVLILSVVYYMLTYIGATTHTSFENGGILLSAVAGDLLGPVGGIVLGASVFLACMTTSIGLTTSFADYFHELIPSVSYRKITAVVCLFSFAVSNVGLSYLIAVSQPILMMIYPVLIVLIVLSFGQKWIGDKKMVYILSMAAAFAVAFLNAMDSIGITFGVLTDWGRKLPFYHLHLGWIVPAVCGAVLGAVVKKKT</sequence>
<dbReference type="OrthoDB" id="9783920at2"/>
<evidence type="ECO:0000313" key="10">
    <source>
        <dbReference type="EMBL" id="AWY98142.1"/>
    </source>
</evidence>
<feature type="transmembrane region" description="Helical" evidence="9">
    <location>
        <begin position="43"/>
        <end position="67"/>
    </location>
</feature>
<reference evidence="11" key="1">
    <citation type="submission" date="2018-06" db="EMBL/GenBank/DDBJ databases">
        <title>Description of Blautia argi sp. nov., a new anaerobic isolated from dog feces.</title>
        <authorList>
            <person name="Chang Y.-H."/>
            <person name="Paek J."/>
            <person name="Shin Y."/>
        </authorList>
    </citation>
    <scope>NUCLEOTIDE SEQUENCE [LARGE SCALE GENOMIC DNA]</scope>
    <source>
        <strain evidence="11">KCTC 15426</strain>
    </source>
</reference>
<comment type="similarity">
    <text evidence="2 9">Belongs to the branched chain amino acid transporter family.</text>
</comment>
<evidence type="ECO:0000256" key="5">
    <source>
        <dbReference type="ARBA" id="ARBA00022692"/>
    </source>
</evidence>
<feature type="transmembrane region" description="Helical" evidence="9">
    <location>
        <begin position="208"/>
        <end position="226"/>
    </location>
</feature>
<dbReference type="GO" id="GO:0005886">
    <property type="term" value="C:plasma membrane"/>
    <property type="evidence" value="ECO:0007669"/>
    <property type="project" value="UniProtKB-SubCell"/>
</dbReference>
<evidence type="ECO:0000256" key="2">
    <source>
        <dbReference type="ARBA" id="ARBA00008540"/>
    </source>
</evidence>
<dbReference type="NCBIfam" id="TIGR00796">
    <property type="entry name" value="livcs"/>
    <property type="match status" value="1"/>
</dbReference>
<feature type="transmembrane region" description="Helical" evidence="9">
    <location>
        <begin position="279"/>
        <end position="303"/>
    </location>
</feature>
<comment type="caution">
    <text evidence="9">Lacks conserved residue(s) required for the propagation of feature annotation.</text>
</comment>
<evidence type="ECO:0000256" key="1">
    <source>
        <dbReference type="ARBA" id="ARBA00004651"/>
    </source>
</evidence>
<feature type="transmembrane region" description="Helical" evidence="9">
    <location>
        <begin position="349"/>
        <end position="366"/>
    </location>
</feature>
<dbReference type="EMBL" id="CP030280">
    <property type="protein sequence ID" value="AWY98142.1"/>
    <property type="molecule type" value="Genomic_DNA"/>
</dbReference>
<keyword evidence="7 9" id="KW-1133">Transmembrane helix</keyword>
<comment type="function">
    <text evidence="9">Component of the transport system for branched-chain amino acids.</text>
</comment>
<dbReference type="Pfam" id="PF05525">
    <property type="entry name" value="Branch_AA_trans"/>
    <property type="match status" value="1"/>
</dbReference>
<dbReference type="GO" id="GO:0015818">
    <property type="term" value="P:isoleucine transport"/>
    <property type="evidence" value="ECO:0007669"/>
    <property type="project" value="TreeGrafter"/>
</dbReference>
<feature type="transmembrane region" description="Helical" evidence="9">
    <location>
        <begin position="238"/>
        <end position="259"/>
    </location>
</feature>
<keyword evidence="4" id="KW-1003">Cell membrane</keyword>
<name>A0A2Z4UAT2_9FIRM</name>
<organism evidence="10 11">
    <name type="scientific">Blautia argi</name>
    <dbReference type="NCBI Taxonomy" id="1912897"/>
    <lineage>
        <taxon>Bacteria</taxon>
        <taxon>Bacillati</taxon>
        <taxon>Bacillota</taxon>
        <taxon>Clostridia</taxon>
        <taxon>Lachnospirales</taxon>
        <taxon>Lachnospiraceae</taxon>
        <taxon>Blautia</taxon>
    </lineage>
</organism>
<feature type="transmembrane region" description="Helical" evidence="9">
    <location>
        <begin position="323"/>
        <end position="343"/>
    </location>
</feature>
<evidence type="ECO:0000256" key="9">
    <source>
        <dbReference type="RuleBase" id="RU362122"/>
    </source>
</evidence>
<keyword evidence="8 9" id="KW-0472">Membrane</keyword>
<evidence type="ECO:0000256" key="4">
    <source>
        <dbReference type="ARBA" id="ARBA00022475"/>
    </source>
</evidence>
<evidence type="ECO:0000313" key="11">
    <source>
        <dbReference type="Proteomes" id="UP000250003"/>
    </source>
</evidence>
<feature type="transmembrane region" description="Helical" evidence="9">
    <location>
        <begin position="375"/>
        <end position="393"/>
    </location>
</feature>
<evidence type="ECO:0000256" key="3">
    <source>
        <dbReference type="ARBA" id="ARBA00022448"/>
    </source>
</evidence>
<feature type="transmembrane region" description="Helical" evidence="9">
    <location>
        <begin position="79"/>
        <end position="98"/>
    </location>
</feature>
<dbReference type="PANTHER" id="PTHR30588:SF8">
    <property type="entry name" value="BRANCHED-CHAIN AMINO ACID PERMEASE BRAB"/>
    <property type="match status" value="1"/>
</dbReference>
<feature type="transmembrane region" description="Helical" evidence="9">
    <location>
        <begin position="413"/>
        <end position="433"/>
    </location>
</feature>
<keyword evidence="11" id="KW-1185">Reference proteome</keyword>
<keyword evidence="6 9" id="KW-0029">Amino-acid transport</keyword>
<evidence type="ECO:0000256" key="8">
    <source>
        <dbReference type="ARBA" id="ARBA00023136"/>
    </source>
</evidence>
<dbReference type="GO" id="GO:0015190">
    <property type="term" value="F:L-leucine transmembrane transporter activity"/>
    <property type="evidence" value="ECO:0007669"/>
    <property type="project" value="TreeGrafter"/>
</dbReference>
<dbReference type="GO" id="GO:0015820">
    <property type="term" value="P:L-leucine transport"/>
    <property type="evidence" value="ECO:0007669"/>
    <property type="project" value="TreeGrafter"/>
</dbReference>
<dbReference type="InterPro" id="IPR004685">
    <property type="entry name" value="Brnchd-chn_aa_trnsp_Livcs"/>
</dbReference>
<keyword evidence="5 9" id="KW-0812">Transmembrane</keyword>
<dbReference type="PANTHER" id="PTHR30588">
    <property type="entry name" value="BRANCHED-CHAIN AMINO ACID TRANSPORT SYSTEM 2 CARRIER PROTEIN"/>
    <property type="match status" value="1"/>
</dbReference>
<dbReference type="GO" id="GO:0015188">
    <property type="term" value="F:L-isoleucine transmembrane transporter activity"/>
    <property type="evidence" value="ECO:0007669"/>
    <property type="project" value="TreeGrafter"/>
</dbReference>
<comment type="subcellular location">
    <subcellularLocation>
        <location evidence="1 9">Cell membrane</location>
        <topology evidence="1 9">Multi-pass membrane protein</topology>
    </subcellularLocation>
</comment>
<dbReference type="RefSeq" id="WP_111919631.1">
    <property type="nucleotide sequence ID" value="NZ_CAUWHR010000004.1"/>
</dbReference>
<dbReference type="Proteomes" id="UP000250003">
    <property type="component" value="Chromosome"/>
</dbReference>
<dbReference type="GO" id="GO:0005304">
    <property type="term" value="F:L-valine transmembrane transporter activity"/>
    <property type="evidence" value="ECO:0007669"/>
    <property type="project" value="TreeGrafter"/>
</dbReference>
<feature type="transmembrane region" description="Helical" evidence="9">
    <location>
        <begin position="118"/>
        <end position="139"/>
    </location>
</feature>
<dbReference type="KEGG" id="blau:DQQ01_08275"/>
<proteinExistence type="inferred from homology"/>
<protein>
    <recommendedName>
        <fullName evidence="9">Branched-chain amino acid transport system carrier protein</fullName>
    </recommendedName>
</protein>
<evidence type="ECO:0000256" key="7">
    <source>
        <dbReference type="ARBA" id="ARBA00022989"/>
    </source>
</evidence>
<evidence type="ECO:0000256" key="6">
    <source>
        <dbReference type="ARBA" id="ARBA00022970"/>
    </source>
</evidence>
<keyword evidence="3 9" id="KW-0813">Transport</keyword>
<accession>A0A2Z4UAT2</accession>
<gene>
    <name evidence="10" type="primary">brnQ</name>
    <name evidence="10" type="ORF">DQQ01_08275</name>
</gene>
<dbReference type="AlphaFoldDB" id="A0A2Z4UAT2"/>
<feature type="transmembrane region" description="Helical" evidence="9">
    <location>
        <begin position="151"/>
        <end position="171"/>
    </location>
</feature>